<keyword evidence="1 7" id="KW-1003">Cell membrane</keyword>
<dbReference type="HAMAP" id="MF_00910">
    <property type="entry name" value="FtsL"/>
    <property type="match status" value="1"/>
</dbReference>
<sequence length="123" mass="14033">MASVFARNLDSYQTQEQQQKQTKVHVKVHKKRWISKGEKFLYSFFAGVTALASVFVISYASDLHSVNRDVQELQSQVNQKQVTVENLEAEVKVLSEPSRILQVAKENGLQIQNSKVEQANKVR</sequence>
<keyword evidence="4 7" id="KW-1133">Transmembrane helix</keyword>
<evidence type="ECO:0000256" key="4">
    <source>
        <dbReference type="ARBA" id="ARBA00022989"/>
    </source>
</evidence>
<accession>A0ABN1BCV9</accession>
<reference evidence="10 11" key="1">
    <citation type="journal article" date="2019" name="Int. J. Syst. Evol. Microbiol.">
        <title>The Global Catalogue of Microorganisms (GCM) 10K type strain sequencing project: providing services to taxonomists for standard genome sequencing and annotation.</title>
        <authorList>
            <consortium name="The Broad Institute Genomics Platform"/>
            <consortium name="The Broad Institute Genome Sequencing Center for Infectious Disease"/>
            <person name="Wu L."/>
            <person name="Ma J."/>
        </authorList>
    </citation>
    <scope>NUCLEOTIDE SEQUENCE [LARGE SCALE GENOMIC DNA]</scope>
    <source>
        <strain evidence="10 11">JCM 12389</strain>
    </source>
</reference>
<dbReference type="InterPro" id="IPR007060">
    <property type="entry name" value="FtsL/DivIC"/>
</dbReference>
<comment type="subcellular location">
    <subcellularLocation>
        <location evidence="7">Cell membrane</location>
        <topology evidence="7">Single-pass type II membrane protein</topology>
    </subcellularLocation>
    <text evidence="7">Localizes to the division septum where it forms a ring structure.</text>
</comment>
<dbReference type="Pfam" id="PF04977">
    <property type="entry name" value="DivIC"/>
    <property type="match status" value="1"/>
</dbReference>
<evidence type="ECO:0000256" key="8">
    <source>
        <dbReference type="NCBIfam" id="TIGR02209"/>
    </source>
</evidence>
<evidence type="ECO:0000256" key="9">
    <source>
        <dbReference type="SAM" id="Coils"/>
    </source>
</evidence>
<feature type="transmembrane region" description="Helical" evidence="7">
    <location>
        <begin position="40"/>
        <end position="60"/>
    </location>
</feature>
<evidence type="ECO:0000256" key="6">
    <source>
        <dbReference type="ARBA" id="ARBA00023306"/>
    </source>
</evidence>
<evidence type="ECO:0000256" key="3">
    <source>
        <dbReference type="ARBA" id="ARBA00022692"/>
    </source>
</evidence>
<keyword evidence="11" id="KW-1185">Reference proteome</keyword>
<keyword evidence="9" id="KW-0175">Coiled coil</keyword>
<name>A0ABN1BCV9_9BACI</name>
<keyword evidence="5 7" id="KW-0472">Membrane</keyword>
<evidence type="ECO:0000313" key="10">
    <source>
        <dbReference type="EMBL" id="GAA0494973.1"/>
    </source>
</evidence>
<comment type="function">
    <text evidence="7">Essential cell division protein.</text>
</comment>
<keyword evidence="3 7" id="KW-0812">Transmembrane</keyword>
<gene>
    <name evidence="7" type="primary">ftsL</name>
    <name evidence="10" type="ORF">GCM10008986_22040</name>
</gene>
<dbReference type="InterPro" id="IPR011922">
    <property type="entry name" value="Cell_div_FtsL"/>
</dbReference>
<protein>
    <recommendedName>
        <fullName evidence="7 8">Cell division protein FtsL</fullName>
    </recommendedName>
</protein>
<comment type="similarity">
    <text evidence="7">Belongs to the FtsL family.</text>
</comment>
<comment type="caution">
    <text evidence="10">The sequence shown here is derived from an EMBL/GenBank/DDBJ whole genome shotgun (WGS) entry which is preliminary data.</text>
</comment>
<dbReference type="RefSeq" id="WP_343840904.1">
    <property type="nucleotide sequence ID" value="NZ_BAAADO010000004.1"/>
</dbReference>
<dbReference type="Proteomes" id="UP001500880">
    <property type="component" value="Unassembled WGS sequence"/>
</dbReference>
<evidence type="ECO:0000256" key="5">
    <source>
        <dbReference type="ARBA" id="ARBA00023136"/>
    </source>
</evidence>
<evidence type="ECO:0000256" key="2">
    <source>
        <dbReference type="ARBA" id="ARBA00022618"/>
    </source>
</evidence>
<proteinExistence type="inferred from homology"/>
<dbReference type="EMBL" id="BAAADO010000004">
    <property type="protein sequence ID" value="GAA0494973.1"/>
    <property type="molecule type" value="Genomic_DNA"/>
</dbReference>
<keyword evidence="2 7" id="KW-0132">Cell division</keyword>
<evidence type="ECO:0000256" key="1">
    <source>
        <dbReference type="ARBA" id="ARBA00022475"/>
    </source>
</evidence>
<keyword evidence="6 7" id="KW-0131">Cell cycle</keyword>
<feature type="coiled-coil region" evidence="9">
    <location>
        <begin position="63"/>
        <end position="90"/>
    </location>
</feature>
<evidence type="ECO:0000256" key="7">
    <source>
        <dbReference type="HAMAP-Rule" id="MF_00910"/>
    </source>
</evidence>
<organism evidence="10 11">
    <name type="scientific">Salinibacillus aidingensis</name>
    <dbReference type="NCBI Taxonomy" id="237684"/>
    <lineage>
        <taxon>Bacteria</taxon>
        <taxon>Bacillati</taxon>
        <taxon>Bacillota</taxon>
        <taxon>Bacilli</taxon>
        <taxon>Bacillales</taxon>
        <taxon>Bacillaceae</taxon>
        <taxon>Salinibacillus</taxon>
    </lineage>
</organism>
<evidence type="ECO:0000313" key="11">
    <source>
        <dbReference type="Proteomes" id="UP001500880"/>
    </source>
</evidence>
<dbReference type="NCBIfam" id="TIGR02209">
    <property type="entry name" value="ftsL_broad"/>
    <property type="match status" value="1"/>
</dbReference>